<protein>
    <submittedName>
        <fullName evidence="7">TRAP transporter solute receptor, DctP family</fullName>
    </submittedName>
</protein>
<dbReference type="RefSeq" id="WP_058274578.1">
    <property type="nucleotide sequence ID" value="NZ_CYPS01000052.1"/>
</dbReference>
<feature type="chain" id="PRO_5006061268" evidence="6">
    <location>
        <begin position="23"/>
        <end position="349"/>
    </location>
</feature>
<dbReference type="GO" id="GO:0055085">
    <property type="term" value="P:transmembrane transport"/>
    <property type="evidence" value="ECO:0007669"/>
    <property type="project" value="InterPro"/>
</dbReference>
<evidence type="ECO:0000313" key="7">
    <source>
        <dbReference type="EMBL" id="CUH44599.1"/>
    </source>
</evidence>
<evidence type="ECO:0000256" key="1">
    <source>
        <dbReference type="ARBA" id="ARBA00004418"/>
    </source>
</evidence>
<dbReference type="AlphaFoldDB" id="A0A0P1E717"/>
<sequence>MLKSLATIAGLSFAVAAGTAGADDIQPHQFKVLGTWSSLSQFKNYEAPFWTETLSANTEGQMSGEIVSISVMGLKGYETLNLLQNGVFDMGNMVVAYVTGSTPEMEGIDLAGVATDMASARANADAYRDVINARLAEQNLIMLAHYPFGRQFVFCKDEFDGLAGLEGRKIRTSSATHADFLSGAGATNVTIAFGEVVPAIQNGVVDCAVTGAIPAYDASWHEVINYVGELPINMGMAGLYANLSKWQSIDDVSRSALAEQISNWEDTTWTNYVTEENEGLACLTGDDAGCSKGDAVGMSLIPMTEADSAQAKGILQSHVFPGWLERCGDEDCAGPWNATIGAANGLSIQ</sequence>
<dbReference type="Proteomes" id="UP000050786">
    <property type="component" value="Unassembled WGS sequence"/>
</dbReference>
<reference evidence="8" key="1">
    <citation type="submission" date="2015-09" db="EMBL/GenBank/DDBJ databases">
        <authorList>
            <person name="Rodrigo-Torres L."/>
            <person name="Arahal D.R."/>
        </authorList>
    </citation>
    <scope>NUCLEOTIDE SEQUENCE [LARGE SCALE GENOMIC DNA]</scope>
    <source>
        <strain evidence="8">CECT 4293</strain>
    </source>
</reference>
<accession>A0A0P1E717</accession>
<keyword evidence="7" id="KW-0675">Receptor</keyword>
<keyword evidence="3" id="KW-0813">Transport</keyword>
<keyword evidence="5" id="KW-0574">Periplasm</keyword>
<dbReference type="NCBIfam" id="NF037995">
    <property type="entry name" value="TRAP_S1"/>
    <property type="match status" value="1"/>
</dbReference>
<feature type="signal peptide" evidence="6">
    <location>
        <begin position="1"/>
        <end position="22"/>
    </location>
</feature>
<evidence type="ECO:0000313" key="8">
    <source>
        <dbReference type="Proteomes" id="UP000050786"/>
    </source>
</evidence>
<gene>
    <name evidence="7" type="ORF">RUM4293_03505</name>
</gene>
<name>A0A0P1E717_9RHOB</name>
<dbReference type="InterPro" id="IPR018389">
    <property type="entry name" value="DctP_fam"/>
</dbReference>
<dbReference type="PANTHER" id="PTHR33376:SF7">
    <property type="entry name" value="C4-DICARBOXYLATE-BINDING PROTEIN DCTB"/>
    <property type="match status" value="1"/>
</dbReference>
<comment type="subcellular location">
    <subcellularLocation>
        <location evidence="1">Periplasm</location>
    </subcellularLocation>
</comment>
<dbReference type="EMBL" id="CYPS01000052">
    <property type="protein sequence ID" value="CUH44599.1"/>
    <property type="molecule type" value="Genomic_DNA"/>
</dbReference>
<organism evidence="7 8">
    <name type="scientific">Ruegeria atlantica</name>
    <dbReference type="NCBI Taxonomy" id="81569"/>
    <lineage>
        <taxon>Bacteria</taxon>
        <taxon>Pseudomonadati</taxon>
        <taxon>Pseudomonadota</taxon>
        <taxon>Alphaproteobacteria</taxon>
        <taxon>Rhodobacterales</taxon>
        <taxon>Roseobacteraceae</taxon>
        <taxon>Ruegeria</taxon>
    </lineage>
</organism>
<dbReference type="GO" id="GO:0042597">
    <property type="term" value="C:periplasmic space"/>
    <property type="evidence" value="ECO:0007669"/>
    <property type="project" value="UniProtKB-SubCell"/>
</dbReference>
<dbReference type="CDD" id="cd13602">
    <property type="entry name" value="PBP2_TRAP_BpDctp6_7"/>
    <property type="match status" value="1"/>
</dbReference>
<dbReference type="Gene3D" id="3.40.190.170">
    <property type="entry name" value="Bacterial extracellular solute-binding protein, family 7"/>
    <property type="match status" value="1"/>
</dbReference>
<evidence type="ECO:0000256" key="4">
    <source>
        <dbReference type="ARBA" id="ARBA00022729"/>
    </source>
</evidence>
<dbReference type="PANTHER" id="PTHR33376">
    <property type="match status" value="1"/>
</dbReference>
<proteinExistence type="inferred from homology"/>
<dbReference type="Pfam" id="PF03480">
    <property type="entry name" value="DctP"/>
    <property type="match status" value="1"/>
</dbReference>
<dbReference type="InterPro" id="IPR038404">
    <property type="entry name" value="TRAP_DctP_sf"/>
</dbReference>
<evidence type="ECO:0000256" key="2">
    <source>
        <dbReference type="ARBA" id="ARBA00009023"/>
    </source>
</evidence>
<keyword evidence="8" id="KW-1185">Reference proteome</keyword>
<evidence type="ECO:0000256" key="3">
    <source>
        <dbReference type="ARBA" id="ARBA00022448"/>
    </source>
</evidence>
<evidence type="ECO:0000256" key="6">
    <source>
        <dbReference type="SAM" id="SignalP"/>
    </source>
</evidence>
<keyword evidence="4 6" id="KW-0732">Signal</keyword>
<evidence type="ECO:0000256" key="5">
    <source>
        <dbReference type="ARBA" id="ARBA00022764"/>
    </source>
</evidence>
<comment type="similarity">
    <text evidence="2">Belongs to the bacterial solute-binding protein 7 family.</text>
</comment>